<name>A0ABT7Y3K0_9VIBR</name>
<dbReference type="Pfam" id="PF00892">
    <property type="entry name" value="EamA"/>
    <property type="match status" value="1"/>
</dbReference>
<dbReference type="InterPro" id="IPR037185">
    <property type="entry name" value="EmrE-like"/>
</dbReference>
<reference evidence="3" key="1">
    <citation type="submission" date="2024-05" db="EMBL/GenBank/DDBJ databases">
        <title>Genome Sequences of Four Agar- Degrading Marine Bacteria.</title>
        <authorList>
            <person name="Phillips E.K."/>
            <person name="Shaffer J.C."/>
            <person name="Henson M.W."/>
            <person name="Temperton B."/>
            <person name="Thrash C.J."/>
            <person name="Martin M.O."/>
        </authorList>
    </citation>
    <scope>NUCLEOTIDE SEQUENCE</scope>
    <source>
        <strain evidence="3">EKP203</strain>
    </source>
</reference>
<feature type="transmembrane region" description="Helical" evidence="1">
    <location>
        <begin position="254"/>
        <end position="276"/>
    </location>
</feature>
<dbReference type="Gene3D" id="1.10.3730.20">
    <property type="match status" value="1"/>
</dbReference>
<dbReference type="Proteomes" id="UP001169719">
    <property type="component" value="Unassembled WGS sequence"/>
</dbReference>
<proteinExistence type="predicted"/>
<keyword evidence="1" id="KW-0472">Membrane</keyword>
<comment type="caution">
    <text evidence="3">The sequence shown here is derived from an EMBL/GenBank/DDBJ whole genome shotgun (WGS) entry which is preliminary data.</text>
</comment>
<keyword evidence="4" id="KW-1185">Reference proteome</keyword>
<evidence type="ECO:0000259" key="2">
    <source>
        <dbReference type="Pfam" id="PF00892"/>
    </source>
</evidence>
<dbReference type="NCBIfam" id="TIGR03340">
    <property type="entry name" value="phn_DUF6"/>
    <property type="match status" value="1"/>
</dbReference>
<feature type="transmembrane region" description="Helical" evidence="1">
    <location>
        <begin position="225"/>
        <end position="248"/>
    </location>
</feature>
<feature type="transmembrane region" description="Helical" evidence="1">
    <location>
        <begin position="107"/>
        <end position="136"/>
    </location>
</feature>
<dbReference type="EMBL" id="JAUEOZ010000002">
    <property type="protein sequence ID" value="MDN2482616.1"/>
    <property type="molecule type" value="Genomic_DNA"/>
</dbReference>
<feature type="transmembrane region" description="Helical" evidence="1">
    <location>
        <begin position="33"/>
        <end position="56"/>
    </location>
</feature>
<feature type="transmembrane region" description="Helical" evidence="1">
    <location>
        <begin position="68"/>
        <end position="87"/>
    </location>
</feature>
<protein>
    <submittedName>
        <fullName evidence="3">EamA family transporter</fullName>
    </submittedName>
</protein>
<accession>A0ABT7Y3K0</accession>
<evidence type="ECO:0000313" key="4">
    <source>
        <dbReference type="Proteomes" id="UP001169719"/>
    </source>
</evidence>
<feature type="transmembrane region" description="Helical" evidence="1">
    <location>
        <begin position="190"/>
        <end position="213"/>
    </location>
</feature>
<keyword evidence="1" id="KW-0812">Transmembrane</keyword>
<keyword evidence="1" id="KW-1133">Transmembrane helix</keyword>
<feature type="domain" description="EamA" evidence="2">
    <location>
        <begin position="4"/>
        <end position="136"/>
    </location>
</feature>
<evidence type="ECO:0000256" key="1">
    <source>
        <dbReference type="SAM" id="Phobius"/>
    </source>
</evidence>
<dbReference type="SUPFAM" id="SSF103481">
    <property type="entry name" value="Multidrug resistance efflux transporter EmrE"/>
    <property type="match status" value="2"/>
</dbReference>
<evidence type="ECO:0000313" key="3">
    <source>
        <dbReference type="EMBL" id="MDN2482616.1"/>
    </source>
</evidence>
<sequence length="300" mass="32924">MSILAILLVVVSAFLHAGWNILGKSNQSSGPAFFLASSGAAATILTPYLIWFLLTIGFDALPNAFWQLLFFSGICQMVYLIGLAYAYKQADIGVIYPMARALPVLMVGYGTFLLGYELSAQQWVGFLIITLGCLFVPLTRFSELRVRAYMNLGVLWAVVAAIGTTGYSIIDKEALLHLNQTASHLLADQYSSVFYLGMQFWAMFFPMMVWVVVSGNRQELSNALTIIKPSAVAGVMMATTYGLVLFAMTMTENVSLVVALRQISIVFGLLMGIYILKEQWYKTRALGVGLISIGLVLSLM</sequence>
<dbReference type="InterPro" id="IPR017725">
    <property type="entry name" value="Phosphonate_util-assoc_TM_put"/>
</dbReference>
<gene>
    <name evidence="3" type="ORF">QWJ08_14845</name>
</gene>
<dbReference type="RefSeq" id="WP_289962679.1">
    <property type="nucleotide sequence ID" value="NZ_JAUEOZ010000002.1"/>
</dbReference>
<dbReference type="InterPro" id="IPR000620">
    <property type="entry name" value="EamA_dom"/>
</dbReference>
<organism evidence="3 4">
    <name type="scientific">Vibrio agarivorans</name>
    <dbReference type="NCBI Taxonomy" id="153622"/>
    <lineage>
        <taxon>Bacteria</taxon>
        <taxon>Pseudomonadati</taxon>
        <taxon>Pseudomonadota</taxon>
        <taxon>Gammaproteobacteria</taxon>
        <taxon>Vibrionales</taxon>
        <taxon>Vibrionaceae</taxon>
        <taxon>Vibrio</taxon>
    </lineage>
</organism>
<feature type="transmembrane region" description="Helical" evidence="1">
    <location>
        <begin position="148"/>
        <end position="170"/>
    </location>
</feature>